<evidence type="ECO:0000313" key="2">
    <source>
        <dbReference type="EMBL" id="KAK1792069.1"/>
    </source>
</evidence>
<sequence length="123" mass="14213">MQAMKMAPMSTIEQYAIHSDKQLRTISEKKNKRGKRVRHIKQPSQCIKLSQDKEAEAVVEDEAVEEEEEEGAKSRMTAKEMTDATHVERKNTLQESVKHGRRGAKTRKQTDGQSWGRVNRSYR</sequence>
<evidence type="ECO:0000256" key="1">
    <source>
        <dbReference type="SAM" id="MobiDB-lite"/>
    </source>
</evidence>
<evidence type="ECO:0000313" key="3">
    <source>
        <dbReference type="Proteomes" id="UP001239994"/>
    </source>
</evidence>
<dbReference type="AlphaFoldDB" id="A0AAD8Z5U4"/>
<name>A0AAD8Z5U4_9TELE</name>
<keyword evidence="3" id="KW-1185">Reference proteome</keyword>
<proteinExistence type="predicted"/>
<dbReference type="Proteomes" id="UP001239994">
    <property type="component" value="Unassembled WGS sequence"/>
</dbReference>
<accession>A0AAD8Z5U4</accession>
<protein>
    <submittedName>
        <fullName evidence="2">Uncharacterized protein</fullName>
    </submittedName>
</protein>
<gene>
    <name evidence="2" type="ORF">P4O66_001847</name>
</gene>
<reference evidence="2" key="1">
    <citation type="submission" date="2023-03" db="EMBL/GenBank/DDBJ databases">
        <title>Electrophorus voltai genome.</title>
        <authorList>
            <person name="Bian C."/>
        </authorList>
    </citation>
    <scope>NUCLEOTIDE SEQUENCE</scope>
    <source>
        <strain evidence="2">CB-2022</strain>
        <tissue evidence="2">Muscle</tissue>
    </source>
</reference>
<feature type="region of interest" description="Disordered" evidence="1">
    <location>
        <begin position="60"/>
        <end position="123"/>
    </location>
</feature>
<feature type="compositionally biased region" description="Acidic residues" evidence="1">
    <location>
        <begin position="60"/>
        <end position="70"/>
    </location>
</feature>
<dbReference type="EMBL" id="JAROKS010000019">
    <property type="protein sequence ID" value="KAK1792069.1"/>
    <property type="molecule type" value="Genomic_DNA"/>
</dbReference>
<comment type="caution">
    <text evidence="2">The sequence shown here is derived from an EMBL/GenBank/DDBJ whole genome shotgun (WGS) entry which is preliminary data.</text>
</comment>
<feature type="compositionally biased region" description="Basic and acidic residues" evidence="1">
    <location>
        <begin position="71"/>
        <end position="98"/>
    </location>
</feature>
<organism evidence="2 3">
    <name type="scientific">Electrophorus voltai</name>
    <dbReference type="NCBI Taxonomy" id="2609070"/>
    <lineage>
        <taxon>Eukaryota</taxon>
        <taxon>Metazoa</taxon>
        <taxon>Chordata</taxon>
        <taxon>Craniata</taxon>
        <taxon>Vertebrata</taxon>
        <taxon>Euteleostomi</taxon>
        <taxon>Actinopterygii</taxon>
        <taxon>Neopterygii</taxon>
        <taxon>Teleostei</taxon>
        <taxon>Ostariophysi</taxon>
        <taxon>Gymnotiformes</taxon>
        <taxon>Gymnotoidei</taxon>
        <taxon>Gymnotidae</taxon>
        <taxon>Electrophorus</taxon>
    </lineage>
</organism>